<dbReference type="RefSeq" id="WP_066421396.1">
    <property type="nucleotide sequence ID" value="NZ_CP018866.1"/>
</dbReference>
<protein>
    <recommendedName>
        <fullName evidence="4">Holin</fullName>
    </recommendedName>
</protein>
<evidence type="ECO:0000313" key="3">
    <source>
        <dbReference type="Proteomes" id="UP000215224"/>
    </source>
</evidence>
<keyword evidence="3" id="KW-1185">Reference proteome</keyword>
<feature type="transmembrane region" description="Helical" evidence="1">
    <location>
        <begin position="52"/>
        <end position="70"/>
    </location>
</feature>
<reference evidence="2 3" key="1">
    <citation type="submission" date="2016-12" db="EMBL/GenBank/DDBJ databases">
        <title>The whole genome sequencing and assembly of Bacillus cohnii DSM 6307T strain.</title>
        <authorList>
            <person name="Lee Y.-J."/>
            <person name="Yi H."/>
            <person name="Bahn Y.-S."/>
            <person name="Kim J.F."/>
            <person name="Lee D.-W."/>
        </authorList>
    </citation>
    <scope>NUCLEOTIDE SEQUENCE [LARGE SCALE GENOMIC DNA]</scope>
    <source>
        <strain evidence="2 3">DSM 6307</strain>
    </source>
</reference>
<evidence type="ECO:0008006" key="4">
    <source>
        <dbReference type="Google" id="ProtNLM"/>
    </source>
</evidence>
<sequence length="76" mass="8211">MEITDAVFIPLIIGLVEMFKRLGLPVKYAPVIAVLIGLLVGILYMDIPFKDGIIIGLVFGLSASGLYSGTKHLVHE</sequence>
<evidence type="ECO:0000313" key="2">
    <source>
        <dbReference type="EMBL" id="AST89978.1"/>
    </source>
</evidence>
<name>A0A223KKT5_9BACI</name>
<dbReference type="KEGG" id="bcoh:BC6307_01120"/>
<accession>A0A223KKT5</accession>
<dbReference type="EMBL" id="CP018866">
    <property type="protein sequence ID" value="AST89978.1"/>
    <property type="molecule type" value="Genomic_DNA"/>
</dbReference>
<proteinExistence type="predicted"/>
<keyword evidence="1" id="KW-0812">Transmembrane</keyword>
<evidence type="ECO:0000256" key="1">
    <source>
        <dbReference type="SAM" id="Phobius"/>
    </source>
</evidence>
<keyword evidence="1" id="KW-1133">Transmembrane helix</keyword>
<feature type="transmembrane region" description="Helical" evidence="1">
    <location>
        <begin position="28"/>
        <end position="45"/>
    </location>
</feature>
<keyword evidence="1" id="KW-0472">Membrane</keyword>
<dbReference type="Proteomes" id="UP000215224">
    <property type="component" value="Chromosome"/>
</dbReference>
<dbReference type="AlphaFoldDB" id="A0A223KKT5"/>
<gene>
    <name evidence="2" type="ORF">BC6307_01120</name>
</gene>
<organism evidence="2 3">
    <name type="scientific">Sutcliffiella cohnii</name>
    <dbReference type="NCBI Taxonomy" id="33932"/>
    <lineage>
        <taxon>Bacteria</taxon>
        <taxon>Bacillati</taxon>
        <taxon>Bacillota</taxon>
        <taxon>Bacilli</taxon>
        <taxon>Bacillales</taxon>
        <taxon>Bacillaceae</taxon>
        <taxon>Sutcliffiella</taxon>
    </lineage>
</organism>